<comment type="similarity">
    <text evidence="4">Belongs to the FlgH family.</text>
</comment>
<dbReference type="AlphaFoldDB" id="A0A518F0W3"/>
<dbReference type="GO" id="GO:0071973">
    <property type="term" value="P:bacterial-type flagellum-dependent cell motility"/>
    <property type="evidence" value="ECO:0007669"/>
    <property type="project" value="InterPro"/>
</dbReference>
<name>A0A518F0W3_9BACT</name>
<keyword evidence="10" id="KW-0966">Cell projection</keyword>
<feature type="signal peptide" evidence="9">
    <location>
        <begin position="1"/>
        <end position="23"/>
    </location>
</feature>
<evidence type="ECO:0000256" key="3">
    <source>
        <dbReference type="ARBA" id="ARBA00004442"/>
    </source>
</evidence>
<evidence type="ECO:0000256" key="5">
    <source>
        <dbReference type="ARBA" id="ARBA00022729"/>
    </source>
</evidence>
<dbReference type="OrthoDB" id="252240at2"/>
<evidence type="ECO:0000313" key="11">
    <source>
        <dbReference type="Proteomes" id="UP000320390"/>
    </source>
</evidence>
<dbReference type="Pfam" id="PF02107">
    <property type="entry name" value="FlgH"/>
    <property type="match status" value="1"/>
</dbReference>
<dbReference type="PRINTS" id="PR01008">
    <property type="entry name" value="FLGLRINGFLGH"/>
</dbReference>
<feature type="chain" id="PRO_5021934516" evidence="9">
    <location>
        <begin position="24"/>
        <end position="208"/>
    </location>
</feature>
<dbReference type="GO" id="GO:0009427">
    <property type="term" value="C:bacterial-type flagellum basal body, distal rod, L ring"/>
    <property type="evidence" value="ECO:0007669"/>
    <property type="project" value="InterPro"/>
</dbReference>
<sequence length="208" mass="22973" precursor="true">MNPLTTLIALCLGASILAPLAGAQRRGSIYDPVRGPISPIADKTAHRVGDLLTVMINENQDLKNEEKTDLAKNSSLNYQLLNFSAHPNAFSTLPAISTQKADSFGGAANYKRTGAFEARLTAMVVDMLPNGNMVIEGRREIRIDDERKVIEFRGIVRRFDVTRNNTVESELVADAYVSYVGTGQLSQTGKRRGLSGWLYNALDWIWPF</sequence>
<dbReference type="GO" id="GO:0003774">
    <property type="term" value="F:cytoskeletal motor activity"/>
    <property type="evidence" value="ECO:0007669"/>
    <property type="project" value="InterPro"/>
</dbReference>
<keyword evidence="8" id="KW-0998">Cell outer membrane</keyword>
<keyword evidence="6" id="KW-0472">Membrane</keyword>
<evidence type="ECO:0000256" key="7">
    <source>
        <dbReference type="ARBA" id="ARBA00023143"/>
    </source>
</evidence>
<evidence type="ECO:0000256" key="8">
    <source>
        <dbReference type="ARBA" id="ARBA00023237"/>
    </source>
</evidence>
<evidence type="ECO:0000256" key="9">
    <source>
        <dbReference type="SAM" id="SignalP"/>
    </source>
</evidence>
<gene>
    <name evidence="10" type="primary">flgH</name>
    <name evidence="10" type="ORF">Poly30_55360</name>
</gene>
<organism evidence="10 11">
    <name type="scientific">Saltatorellus ferox</name>
    <dbReference type="NCBI Taxonomy" id="2528018"/>
    <lineage>
        <taxon>Bacteria</taxon>
        <taxon>Pseudomonadati</taxon>
        <taxon>Planctomycetota</taxon>
        <taxon>Planctomycetia</taxon>
        <taxon>Planctomycetia incertae sedis</taxon>
        <taxon>Saltatorellus</taxon>
    </lineage>
</organism>
<evidence type="ECO:0000256" key="6">
    <source>
        <dbReference type="ARBA" id="ARBA00023136"/>
    </source>
</evidence>
<keyword evidence="11" id="KW-1185">Reference proteome</keyword>
<dbReference type="GO" id="GO:0009279">
    <property type="term" value="C:cell outer membrane"/>
    <property type="evidence" value="ECO:0007669"/>
    <property type="project" value="UniProtKB-SubCell"/>
</dbReference>
<keyword evidence="5 9" id="KW-0732">Signal</keyword>
<dbReference type="EMBL" id="CP036434">
    <property type="protein sequence ID" value="QDV09975.1"/>
    <property type="molecule type" value="Genomic_DNA"/>
</dbReference>
<proteinExistence type="inferred from homology"/>
<dbReference type="PANTHER" id="PTHR34933:SF1">
    <property type="entry name" value="FLAGELLAR L-RING PROTEIN"/>
    <property type="match status" value="1"/>
</dbReference>
<comment type="function">
    <text evidence="1">Assembles around the rod to form the L-ring and probably protects the motor/basal body from shearing forces during rotation.</text>
</comment>
<comment type="subcellular location">
    <subcellularLocation>
        <location evidence="2">Bacterial flagellum basal body</location>
    </subcellularLocation>
    <subcellularLocation>
        <location evidence="3">Cell outer membrane</location>
    </subcellularLocation>
</comment>
<dbReference type="InterPro" id="IPR000527">
    <property type="entry name" value="Flag_Lring"/>
</dbReference>
<accession>A0A518F0W3</accession>
<dbReference type="RefSeq" id="WP_145205331.1">
    <property type="nucleotide sequence ID" value="NZ_CP036434.1"/>
</dbReference>
<dbReference type="Proteomes" id="UP000320390">
    <property type="component" value="Chromosome"/>
</dbReference>
<evidence type="ECO:0000256" key="1">
    <source>
        <dbReference type="ARBA" id="ARBA00002591"/>
    </source>
</evidence>
<dbReference type="PANTHER" id="PTHR34933">
    <property type="entry name" value="FLAGELLAR L-RING PROTEIN"/>
    <property type="match status" value="1"/>
</dbReference>
<reference evidence="10 11" key="1">
    <citation type="submission" date="2019-02" db="EMBL/GenBank/DDBJ databases">
        <title>Deep-cultivation of Planctomycetes and their phenomic and genomic characterization uncovers novel biology.</title>
        <authorList>
            <person name="Wiegand S."/>
            <person name="Jogler M."/>
            <person name="Boedeker C."/>
            <person name="Pinto D."/>
            <person name="Vollmers J."/>
            <person name="Rivas-Marin E."/>
            <person name="Kohn T."/>
            <person name="Peeters S.H."/>
            <person name="Heuer A."/>
            <person name="Rast P."/>
            <person name="Oberbeckmann S."/>
            <person name="Bunk B."/>
            <person name="Jeske O."/>
            <person name="Meyerdierks A."/>
            <person name="Storesund J.E."/>
            <person name="Kallscheuer N."/>
            <person name="Luecker S."/>
            <person name="Lage O.M."/>
            <person name="Pohl T."/>
            <person name="Merkel B.J."/>
            <person name="Hornburger P."/>
            <person name="Mueller R.-W."/>
            <person name="Bruemmer F."/>
            <person name="Labrenz M."/>
            <person name="Spormann A.M."/>
            <person name="Op den Camp H."/>
            <person name="Overmann J."/>
            <person name="Amann R."/>
            <person name="Jetten M.S.M."/>
            <person name="Mascher T."/>
            <person name="Medema M.H."/>
            <person name="Devos D.P."/>
            <person name="Kaster A.-K."/>
            <person name="Ovreas L."/>
            <person name="Rohde M."/>
            <person name="Galperin M.Y."/>
            <person name="Jogler C."/>
        </authorList>
    </citation>
    <scope>NUCLEOTIDE SEQUENCE [LARGE SCALE GENOMIC DNA]</scope>
    <source>
        <strain evidence="10 11">Poly30</strain>
    </source>
</reference>
<protein>
    <submittedName>
        <fullName evidence="10">Flagellar L-ring protein</fullName>
    </submittedName>
</protein>
<keyword evidence="10" id="KW-0969">Cilium</keyword>
<keyword evidence="10" id="KW-0282">Flagellum</keyword>
<evidence type="ECO:0000256" key="2">
    <source>
        <dbReference type="ARBA" id="ARBA00004117"/>
    </source>
</evidence>
<evidence type="ECO:0000313" key="10">
    <source>
        <dbReference type="EMBL" id="QDV09975.1"/>
    </source>
</evidence>
<keyword evidence="7" id="KW-0975">Bacterial flagellum</keyword>
<evidence type="ECO:0000256" key="4">
    <source>
        <dbReference type="ARBA" id="ARBA00006929"/>
    </source>
</evidence>